<evidence type="ECO:0000259" key="3">
    <source>
        <dbReference type="PROSITE" id="PS50850"/>
    </source>
</evidence>
<dbReference type="Proteomes" id="UP001159428">
    <property type="component" value="Unassembled WGS sequence"/>
</dbReference>
<feature type="transmembrane region" description="Helical" evidence="2">
    <location>
        <begin position="52"/>
        <end position="76"/>
    </location>
</feature>
<keyword evidence="2" id="KW-1133">Transmembrane helix</keyword>
<keyword evidence="2" id="KW-0472">Membrane</keyword>
<feature type="transmembrane region" description="Helical" evidence="2">
    <location>
        <begin position="121"/>
        <end position="141"/>
    </location>
</feature>
<dbReference type="InterPro" id="IPR011701">
    <property type="entry name" value="MFS"/>
</dbReference>
<evidence type="ECO:0000256" key="1">
    <source>
        <dbReference type="ARBA" id="ARBA00004141"/>
    </source>
</evidence>
<feature type="domain" description="Major facilitator superfamily (MFS) profile" evidence="3">
    <location>
        <begin position="168"/>
        <end position="380"/>
    </location>
</feature>
<evidence type="ECO:0000313" key="4">
    <source>
        <dbReference type="EMBL" id="CAH3121033.1"/>
    </source>
</evidence>
<feature type="transmembrane region" description="Helical" evidence="2">
    <location>
        <begin position="26"/>
        <end position="46"/>
    </location>
</feature>
<organism evidence="4 5">
    <name type="scientific">Pocillopora meandrina</name>
    <dbReference type="NCBI Taxonomy" id="46732"/>
    <lineage>
        <taxon>Eukaryota</taxon>
        <taxon>Metazoa</taxon>
        <taxon>Cnidaria</taxon>
        <taxon>Anthozoa</taxon>
        <taxon>Hexacorallia</taxon>
        <taxon>Scleractinia</taxon>
        <taxon>Astrocoeniina</taxon>
        <taxon>Pocilloporidae</taxon>
        <taxon>Pocillopora</taxon>
    </lineage>
</organism>
<dbReference type="EMBL" id="CALNXJ010000018">
    <property type="protein sequence ID" value="CAH3121033.1"/>
    <property type="molecule type" value="Genomic_DNA"/>
</dbReference>
<feature type="transmembrane region" description="Helical" evidence="2">
    <location>
        <begin position="202"/>
        <end position="222"/>
    </location>
</feature>
<dbReference type="PANTHER" id="PTHR11360:SF251">
    <property type="entry name" value="MAJOR FACILITATOR SUPERFAMILY (MFS) PROFILE DOMAIN-CONTAINING PROTEIN"/>
    <property type="match status" value="1"/>
</dbReference>
<sequence length="380" mass="41698">SAWVTAIAVGVSEIFGMIPAILGNRFGFANVIMLGGVICAVGMFTSSFAPNIYVLYLTYGLVWGFGACLCYLATLFVLPQYFHARIGLANGIVFFGAPVGTLALTPFVAHLLQSVGLARTFQILAGIQLVIVCSGFMIRLVPPPSKSDQLHSESERKSGFDWTIFKNKGYMTFVVALCLFMPAYLVHVHLVRLAKDSGVDSIKAALLVSFAAFGSVTMRPFFGKLMDMRYVNRLTAMQITLLLLSVSSTLVPIATNYEWLATYAFFSGFLEGCFVISLPLTVQDLVEENQQALALGSLFCFRSLPKTAGPSIAGWIYDVTHSYDIAFFSAGAITLLSTCLMFLVPLFQDRSLSKRKEIPRLLRNPELYQKEIIAAKETCL</sequence>
<gene>
    <name evidence="4" type="ORF">PMEA_00009002</name>
</gene>
<feature type="transmembrane region" description="Helical" evidence="2">
    <location>
        <begin position="88"/>
        <end position="109"/>
    </location>
</feature>
<feature type="non-terminal residue" evidence="4">
    <location>
        <position position="1"/>
    </location>
</feature>
<dbReference type="GO" id="GO:0022857">
    <property type="term" value="F:transmembrane transporter activity"/>
    <property type="evidence" value="ECO:0007669"/>
    <property type="project" value="InterPro"/>
</dbReference>
<dbReference type="InterPro" id="IPR020846">
    <property type="entry name" value="MFS_dom"/>
</dbReference>
<proteinExistence type="predicted"/>
<dbReference type="Gene3D" id="1.20.1250.20">
    <property type="entry name" value="MFS general substrate transporter like domains"/>
    <property type="match status" value="1"/>
</dbReference>
<dbReference type="SUPFAM" id="SSF103473">
    <property type="entry name" value="MFS general substrate transporter"/>
    <property type="match status" value="1"/>
</dbReference>
<name>A0AAU9WPG3_9CNID</name>
<keyword evidence="2" id="KW-0812">Transmembrane</keyword>
<feature type="transmembrane region" description="Helical" evidence="2">
    <location>
        <begin position="325"/>
        <end position="347"/>
    </location>
</feature>
<feature type="transmembrane region" description="Helical" evidence="2">
    <location>
        <begin position="170"/>
        <end position="190"/>
    </location>
</feature>
<dbReference type="InterPro" id="IPR050327">
    <property type="entry name" value="Proton-linked_MCT"/>
</dbReference>
<dbReference type="GO" id="GO:0016020">
    <property type="term" value="C:membrane"/>
    <property type="evidence" value="ECO:0007669"/>
    <property type="project" value="UniProtKB-SubCell"/>
</dbReference>
<comment type="subcellular location">
    <subcellularLocation>
        <location evidence="1">Membrane</location>
        <topology evidence="1">Multi-pass membrane protein</topology>
    </subcellularLocation>
</comment>
<protein>
    <recommendedName>
        <fullName evidence="3">Major facilitator superfamily (MFS) profile domain-containing protein</fullName>
    </recommendedName>
</protein>
<evidence type="ECO:0000256" key="2">
    <source>
        <dbReference type="SAM" id="Phobius"/>
    </source>
</evidence>
<comment type="caution">
    <text evidence="4">The sequence shown here is derived from an EMBL/GenBank/DDBJ whole genome shotgun (WGS) entry which is preliminary data.</text>
</comment>
<keyword evidence="5" id="KW-1185">Reference proteome</keyword>
<accession>A0AAU9WPG3</accession>
<evidence type="ECO:0000313" key="5">
    <source>
        <dbReference type="Proteomes" id="UP001159428"/>
    </source>
</evidence>
<dbReference type="AlphaFoldDB" id="A0AAU9WPG3"/>
<dbReference type="PANTHER" id="PTHR11360">
    <property type="entry name" value="MONOCARBOXYLATE TRANSPORTER"/>
    <property type="match status" value="1"/>
</dbReference>
<reference evidence="4 5" key="1">
    <citation type="submission" date="2022-05" db="EMBL/GenBank/DDBJ databases">
        <authorList>
            <consortium name="Genoscope - CEA"/>
            <person name="William W."/>
        </authorList>
    </citation>
    <scope>NUCLEOTIDE SEQUENCE [LARGE SCALE GENOMIC DNA]</scope>
</reference>
<dbReference type="PROSITE" id="PS50850">
    <property type="entry name" value="MFS"/>
    <property type="match status" value="1"/>
</dbReference>
<feature type="transmembrane region" description="Helical" evidence="2">
    <location>
        <begin position="234"/>
        <end position="254"/>
    </location>
</feature>
<feature type="transmembrane region" description="Helical" evidence="2">
    <location>
        <begin position="260"/>
        <end position="280"/>
    </location>
</feature>
<dbReference type="InterPro" id="IPR036259">
    <property type="entry name" value="MFS_trans_sf"/>
</dbReference>
<dbReference type="Pfam" id="PF07690">
    <property type="entry name" value="MFS_1"/>
    <property type="match status" value="1"/>
</dbReference>